<protein>
    <submittedName>
        <fullName evidence="2">Uncharacterized protein</fullName>
    </submittedName>
</protein>
<sequence length="143" mass="16358">MQRLKKKSTLPRAAHAGTGVLGGSKKRQEQYSISYEAYRHFAFFTALYLSVTGKPAAAPDVVSWYFKEKWYCIPSEIPKALTSRVYLRLVNNLIVDNCVAVTGEDDDGIPCLEEGKMFPLWAWKDEVFEFDSKSQHAHRHFHS</sequence>
<accession>A0A086JN27</accession>
<name>A0A086JN27_TOXGO</name>
<gene>
    <name evidence="2" type="ORF">TGP89_209900</name>
</gene>
<evidence type="ECO:0000313" key="3">
    <source>
        <dbReference type="Proteomes" id="UP000028828"/>
    </source>
</evidence>
<proteinExistence type="predicted"/>
<dbReference type="VEuPathDB" id="ToxoDB:TGP89_209900"/>
<organism evidence="2 3">
    <name type="scientific">Toxoplasma gondii p89</name>
    <dbReference type="NCBI Taxonomy" id="943119"/>
    <lineage>
        <taxon>Eukaryota</taxon>
        <taxon>Sar</taxon>
        <taxon>Alveolata</taxon>
        <taxon>Apicomplexa</taxon>
        <taxon>Conoidasida</taxon>
        <taxon>Coccidia</taxon>
        <taxon>Eucoccidiorida</taxon>
        <taxon>Eimeriorina</taxon>
        <taxon>Sarcocystidae</taxon>
        <taxon>Toxoplasma</taxon>
    </lineage>
</organism>
<dbReference type="Proteomes" id="UP000028828">
    <property type="component" value="Unassembled WGS sequence"/>
</dbReference>
<evidence type="ECO:0000313" key="2">
    <source>
        <dbReference type="EMBL" id="KFG33545.1"/>
    </source>
</evidence>
<dbReference type="EMBL" id="AEYI02001753">
    <property type="protein sequence ID" value="KFG33545.1"/>
    <property type="molecule type" value="Genomic_DNA"/>
</dbReference>
<dbReference type="AlphaFoldDB" id="A0A086JN27"/>
<feature type="region of interest" description="Disordered" evidence="1">
    <location>
        <begin position="1"/>
        <end position="20"/>
    </location>
</feature>
<reference evidence="2 3" key="1">
    <citation type="submission" date="2014-03" db="EMBL/GenBank/DDBJ databases">
        <authorList>
            <person name="Sibley D."/>
            <person name="Venepally P."/>
            <person name="Karamycheva S."/>
            <person name="Hadjithomas M."/>
            <person name="Khan A."/>
            <person name="Brunk B."/>
            <person name="Roos D."/>
            <person name="Caler E."/>
            <person name="Lorenzi H."/>
        </authorList>
    </citation>
    <scope>NUCLEOTIDE SEQUENCE [LARGE SCALE GENOMIC DNA]</scope>
    <source>
        <strain evidence="3">p89</strain>
    </source>
</reference>
<evidence type="ECO:0000256" key="1">
    <source>
        <dbReference type="SAM" id="MobiDB-lite"/>
    </source>
</evidence>
<dbReference type="OrthoDB" id="328333at2759"/>
<comment type="caution">
    <text evidence="2">The sequence shown here is derived from an EMBL/GenBank/DDBJ whole genome shotgun (WGS) entry which is preliminary data.</text>
</comment>